<organism evidence="1 2">
    <name type="scientific">Ancylostoma caninum</name>
    <name type="common">Dog hookworm</name>
    <dbReference type="NCBI Taxonomy" id="29170"/>
    <lineage>
        <taxon>Eukaryota</taxon>
        <taxon>Metazoa</taxon>
        <taxon>Ecdysozoa</taxon>
        <taxon>Nematoda</taxon>
        <taxon>Chromadorea</taxon>
        <taxon>Rhabditida</taxon>
        <taxon>Rhabditina</taxon>
        <taxon>Rhabditomorpha</taxon>
        <taxon>Strongyloidea</taxon>
        <taxon>Ancylostomatidae</taxon>
        <taxon>Ancylostomatinae</taxon>
        <taxon>Ancylostoma</taxon>
    </lineage>
</organism>
<name>A0A368GIF4_ANCCA</name>
<dbReference type="AlphaFoldDB" id="A0A368GIF4"/>
<dbReference type="EMBL" id="JOJR01000156">
    <property type="protein sequence ID" value="RCN43468.1"/>
    <property type="molecule type" value="Genomic_DNA"/>
</dbReference>
<accession>A0A368GIF4</accession>
<gene>
    <name evidence="1" type="ORF">ANCCAN_10530</name>
</gene>
<dbReference type="Proteomes" id="UP000252519">
    <property type="component" value="Unassembled WGS sequence"/>
</dbReference>
<evidence type="ECO:0000313" key="2">
    <source>
        <dbReference type="Proteomes" id="UP000252519"/>
    </source>
</evidence>
<evidence type="ECO:0000313" key="1">
    <source>
        <dbReference type="EMBL" id="RCN43468.1"/>
    </source>
</evidence>
<sequence length="71" mass="8057">MGTSTCSSLRDERTKDVFLQVMQRTKYEDSVKKKKINLSHITARSYPGCGAFTYKTIFAVSCINPFGWSVK</sequence>
<reference evidence="1 2" key="1">
    <citation type="submission" date="2014-10" db="EMBL/GenBank/DDBJ databases">
        <title>Draft genome of the hookworm Ancylostoma caninum.</title>
        <authorList>
            <person name="Mitreva M."/>
        </authorList>
    </citation>
    <scope>NUCLEOTIDE SEQUENCE [LARGE SCALE GENOMIC DNA]</scope>
    <source>
        <strain evidence="1 2">Baltimore</strain>
    </source>
</reference>
<proteinExistence type="predicted"/>
<keyword evidence="2" id="KW-1185">Reference proteome</keyword>
<comment type="caution">
    <text evidence="1">The sequence shown here is derived from an EMBL/GenBank/DDBJ whole genome shotgun (WGS) entry which is preliminary data.</text>
</comment>
<protein>
    <submittedName>
        <fullName evidence="1">Uncharacterized protein</fullName>
    </submittedName>
</protein>